<keyword evidence="2" id="KW-0520">NAD</keyword>
<dbReference type="PANTHER" id="PTHR43333">
    <property type="entry name" value="2-HACID_DH_C DOMAIN-CONTAINING PROTEIN"/>
    <property type="match status" value="1"/>
</dbReference>
<dbReference type="KEGG" id="gso:PH603_06800"/>
<keyword evidence="1" id="KW-0560">Oxidoreductase</keyword>
<organism evidence="4 5">
    <name type="scientific">Gimibacter soli</name>
    <dbReference type="NCBI Taxonomy" id="3024400"/>
    <lineage>
        <taxon>Bacteria</taxon>
        <taxon>Pseudomonadati</taxon>
        <taxon>Pseudomonadota</taxon>
        <taxon>Alphaproteobacteria</taxon>
        <taxon>Kordiimonadales</taxon>
        <taxon>Temperatibacteraceae</taxon>
        <taxon>Gimibacter</taxon>
    </lineage>
</organism>
<dbReference type="Proteomes" id="UP001217500">
    <property type="component" value="Chromosome"/>
</dbReference>
<dbReference type="PANTHER" id="PTHR43333:SF1">
    <property type="entry name" value="D-ISOMER SPECIFIC 2-HYDROXYACID DEHYDROGENASE NAD-BINDING DOMAIN-CONTAINING PROTEIN"/>
    <property type="match status" value="1"/>
</dbReference>
<keyword evidence="5" id="KW-1185">Reference proteome</keyword>
<proteinExistence type="predicted"/>
<dbReference type="GO" id="GO:0051287">
    <property type="term" value="F:NAD binding"/>
    <property type="evidence" value="ECO:0007669"/>
    <property type="project" value="InterPro"/>
</dbReference>
<dbReference type="EMBL" id="CP116805">
    <property type="protein sequence ID" value="WCL55466.1"/>
    <property type="molecule type" value="Genomic_DNA"/>
</dbReference>
<evidence type="ECO:0000259" key="3">
    <source>
        <dbReference type="Pfam" id="PF02826"/>
    </source>
</evidence>
<gene>
    <name evidence="4" type="ORF">PH603_06800</name>
</gene>
<dbReference type="RefSeq" id="WP_289505281.1">
    <property type="nucleotide sequence ID" value="NZ_CP116805.1"/>
</dbReference>
<accession>A0AAE9XSF4</accession>
<dbReference type="Gene3D" id="3.40.50.720">
    <property type="entry name" value="NAD(P)-binding Rossmann-like Domain"/>
    <property type="match status" value="2"/>
</dbReference>
<evidence type="ECO:0000256" key="1">
    <source>
        <dbReference type="ARBA" id="ARBA00023002"/>
    </source>
</evidence>
<dbReference type="Pfam" id="PF02826">
    <property type="entry name" value="2-Hacid_dh_C"/>
    <property type="match status" value="1"/>
</dbReference>
<evidence type="ECO:0000256" key="2">
    <source>
        <dbReference type="ARBA" id="ARBA00023027"/>
    </source>
</evidence>
<dbReference type="CDD" id="cd12164">
    <property type="entry name" value="GDH_like_2"/>
    <property type="match status" value="1"/>
</dbReference>
<dbReference type="GO" id="GO:0016491">
    <property type="term" value="F:oxidoreductase activity"/>
    <property type="evidence" value="ECO:0007669"/>
    <property type="project" value="UniProtKB-KW"/>
</dbReference>
<feature type="domain" description="D-isomer specific 2-hydroxyacid dehydrogenase NAD-binding" evidence="3">
    <location>
        <begin position="104"/>
        <end position="277"/>
    </location>
</feature>
<dbReference type="SUPFAM" id="SSF51735">
    <property type="entry name" value="NAD(P)-binding Rossmann-fold domains"/>
    <property type="match status" value="1"/>
</dbReference>
<evidence type="ECO:0000313" key="5">
    <source>
        <dbReference type="Proteomes" id="UP001217500"/>
    </source>
</evidence>
<dbReference type="InterPro" id="IPR036291">
    <property type="entry name" value="NAD(P)-bd_dom_sf"/>
</dbReference>
<dbReference type="InterPro" id="IPR006140">
    <property type="entry name" value="D-isomer_DH_NAD-bd"/>
</dbReference>
<protein>
    <submittedName>
        <fullName evidence="4">Glyoxylate/hydroxypyruvate reductase A</fullName>
    </submittedName>
</protein>
<reference evidence="4" key="1">
    <citation type="submission" date="2023-01" db="EMBL/GenBank/DDBJ databases">
        <title>The genome sequence of Kordiimonadaceae bacterium 6D33.</title>
        <authorList>
            <person name="Liu Y."/>
        </authorList>
    </citation>
    <scope>NUCLEOTIDE SEQUENCE</scope>
    <source>
        <strain evidence="4">6D33</strain>
    </source>
</reference>
<dbReference type="AlphaFoldDB" id="A0AAE9XSF4"/>
<evidence type="ECO:0000313" key="4">
    <source>
        <dbReference type="EMBL" id="WCL55466.1"/>
    </source>
</evidence>
<sequence length="312" mass="34408">MTRILFYLDGYPHDAWRHAVQAAIPGVDFRGNPDWGNPEDGPAYAFVWEPEPGLLARYPNIKAIFSLGAGIDHLMRDPDLPRNVPVIRMGDDALHEGMREYLTMATLMFHRQLPQLIAAQRHGKWGRVFSPAASHVRVGIMGYGTLGHVVADSLSAFGYQISGWTRRERAPEPGRTLYHGDEGLRPFLRASDILLCLLPETPETKGLLEAETLAELPKGAAIVNAGRGGLVVLEDLIAALDSGHLAGAMLDVFPVEPLPVDHPAWEHEKIIITPHVAAITRPHTAAEYVARNIARIERGERPENLLDLDTGY</sequence>
<name>A0AAE9XSF4_9PROT</name>